<gene>
    <name evidence="7" type="ORF">ACAOBT_LOCUS13739</name>
</gene>
<keyword evidence="4 6" id="KW-1133">Transmembrane helix</keyword>
<keyword evidence="5 6" id="KW-0472">Membrane</keyword>
<protein>
    <submittedName>
        <fullName evidence="7">Uncharacterized protein</fullName>
    </submittedName>
</protein>
<evidence type="ECO:0000256" key="3">
    <source>
        <dbReference type="ARBA" id="ARBA00022692"/>
    </source>
</evidence>
<dbReference type="PANTHER" id="PTHR31548:SF6">
    <property type="entry name" value="AGAP002756-PA"/>
    <property type="match status" value="1"/>
</dbReference>
<dbReference type="EMBL" id="CAKOFQ010006888">
    <property type="protein sequence ID" value="CAH1979973.1"/>
    <property type="molecule type" value="Genomic_DNA"/>
</dbReference>
<comment type="caution">
    <text evidence="7">The sequence shown here is derived from an EMBL/GenBank/DDBJ whole genome shotgun (WGS) entry which is preliminary data.</text>
</comment>
<sequence>MVVKPKRLYLFGTAVASGVAVALVILCLATEQWVVTDSARWTIQLNAPLSTIRYGLFQGTFQQTVSTNSILQISMTCLYKENICAMLCGQDTATILEKLYNNEEVRQDDESCAQVRGTAVYHSKPITPNLHEDQNHNKKFINAGVWISTILFLAVALAFGSLATLLGFYNTVSSPIQWYFGILGMYIYNSVAIIAIVIAMCLWGTMYNLIILHDIGVFYTLNGQLDSDKKAYLGFSYWLLFLPIVLFFCSIALLYTRQYLVTRDPVQRVVDIDDEDPGLYLY</sequence>
<dbReference type="PANTHER" id="PTHR31548">
    <property type="entry name" value="CLARIN"/>
    <property type="match status" value="1"/>
</dbReference>
<dbReference type="AlphaFoldDB" id="A0A9P0KRB8"/>
<comment type="subcellular location">
    <subcellularLocation>
        <location evidence="1">Membrane</location>
        <topology evidence="1">Multi-pass membrane protein</topology>
    </subcellularLocation>
</comment>
<dbReference type="InterPro" id="IPR026748">
    <property type="entry name" value="Clarin"/>
</dbReference>
<dbReference type="Gene3D" id="1.20.140.150">
    <property type="match status" value="1"/>
</dbReference>
<evidence type="ECO:0000256" key="6">
    <source>
        <dbReference type="SAM" id="Phobius"/>
    </source>
</evidence>
<evidence type="ECO:0000256" key="5">
    <source>
        <dbReference type="ARBA" id="ARBA00023136"/>
    </source>
</evidence>
<dbReference type="GO" id="GO:0007605">
    <property type="term" value="P:sensory perception of sound"/>
    <property type="evidence" value="ECO:0007669"/>
    <property type="project" value="UniProtKB-ARBA"/>
</dbReference>
<keyword evidence="3 6" id="KW-0812">Transmembrane</keyword>
<dbReference type="GO" id="GO:0016020">
    <property type="term" value="C:membrane"/>
    <property type="evidence" value="ECO:0007669"/>
    <property type="project" value="UniProtKB-SubCell"/>
</dbReference>
<organism evidence="7 8">
    <name type="scientific">Acanthoscelides obtectus</name>
    <name type="common">Bean weevil</name>
    <name type="synonym">Bruchus obtectus</name>
    <dbReference type="NCBI Taxonomy" id="200917"/>
    <lineage>
        <taxon>Eukaryota</taxon>
        <taxon>Metazoa</taxon>
        <taxon>Ecdysozoa</taxon>
        <taxon>Arthropoda</taxon>
        <taxon>Hexapoda</taxon>
        <taxon>Insecta</taxon>
        <taxon>Pterygota</taxon>
        <taxon>Neoptera</taxon>
        <taxon>Endopterygota</taxon>
        <taxon>Coleoptera</taxon>
        <taxon>Polyphaga</taxon>
        <taxon>Cucujiformia</taxon>
        <taxon>Chrysomeloidea</taxon>
        <taxon>Chrysomelidae</taxon>
        <taxon>Bruchinae</taxon>
        <taxon>Bruchini</taxon>
        <taxon>Acanthoscelides</taxon>
    </lineage>
</organism>
<feature type="transmembrane region" description="Helical" evidence="6">
    <location>
        <begin position="178"/>
        <end position="211"/>
    </location>
</feature>
<dbReference type="Proteomes" id="UP001152888">
    <property type="component" value="Unassembled WGS sequence"/>
</dbReference>
<evidence type="ECO:0000313" key="8">
    <source>
        <dbReference type="Proteomes" id="UP001152888"/>
    </source>
</evidence>
<feature type="transmembrane region" description="Helical" evidence="6">
    <location>
        <begin position="231"/>
        <end position="255"/>
    </location>
</feature>
<accession>A0A9P0KRB8</accession>
<evidence type="ECO:0000256" key="1">
    <source>
        <dbReference type="ARBA" id="ARBA00004141"/>
    </source>
</evidence>
<comment type="similarity">
    <text evidence="2">Belongs to the clarin family.</text>
</comment>
<name>A0A9P0KRB8_ACAOB</name>
<evidence type="ECO:0000256" key="4">
    <source>
        <dbReference type="ARBA" id="ARBA00022989"/>
    </source>
</evidence>
<dbReference type="OrthoDB" id="6432214at2759"/>
<reference evidence="7" key="1">
    <citation type="submission" date="2022-03" db="EMBL/GenBank/DDBJ databases">
        <authorList>
            <person name="Sayadi A."/>
        </authorList>
    </citation>
    <scope>NUCLEOTIDE SEQUENCE</scope>
</reference>
<evidence type="ECO:0000256" key="2">
    <source>
        <dbReference type="ARBA" id="ARBA00005787"/>
    </source>
</evidence>
<proteinExistence type="inferred from homology"/>
<evidence type="ECO:0000313" key="7">
    <source>
        <dbReference type="EMBL" id="CAH1979973.1"/>
    </source>
</evidence>
<keyword evidence="8" id="KW-1185">Reference proteome</keyword>
<feature type="transmembrane region" description="Helical" evidence="6">
    <location>
        <begin position="143"/>
        <end position="166"/>
    </location>
</feature>